<dbReference type="EMBL" id="UINC01184555">
    <property type="protein sequence ID" value="SVD95820.1"/>
    <property type="molecule type" value="Genomic_DNA"/>
</dbReference>
<dbReference type="PANTHER" id="PTHR43591">
    <property type="entry name" value="METHYLTRANSFERASE"/>
    <property type="match status" value="1"/>
</dbReference>
<dbReference type="Gene3D" id="3.40.50.150">
    <property type="entry name" value="Vaccinia Virus protein VP39"/>
    <property type="match status" value="1"/>
</dbReference>
<protein>
    <recommendedName>
        <fullName evidence="1">Methyltransferase type 11 domain-containing protein</fullName>
    </recommendedName>
</protein>
<dbReference type="InterPro" id="IPR029063">
    <property type="entry name" value="SAM-dependent_MTases_sf"/>
</dbReference>
<dbReference type="GO" id="GO:0008757">
    <property type="term" value="F:S-adenosylmethionine-dependent methyltransferase activity"/>
    <property type="evidence" value="ECO:0007669"/>
    <property type="project" value="InterPro"/>
</dbReference>
<dbReference type="AlphaFoldDB" id="A0A382ZKK1"/>
<dbReference type="PANTHER" id="PTHR43591:SF24">
    <property type="entry name" value="2-METHOXY-6-POLYPRENYL-1,4-BENZOQUINOL METHYLASE, MITOCHONDRIAL"/>
    <property type="match status" value="1"/>
</dbReference>
<organism evidence="2">
    <name type="scientific">marine metagenome</name>
    <dbReference type="NCBI Taxonomy" id="408172"/>
    <lineage>
        <taxon>unclassified sequences</taxon>
        <taxon>metagenomes</taxon>
        <taxon>ecological metagenomes</taxon>
    </lineage>
</organism>
<dbReference type="InterPro" id="IPR013216">
    <property type="entry name" value="Methyltransf_11"/>
</dbReference>
<feature type="non-terminal residue" evidence="2">
    <location>
        <position position="1"/>
    </location>
</feature>
<sequence length="256" mass="29524">YNKMRNIIERYAELPLLLRGPLWKIWHRYIHSKDKTLGIKFLNYGYVELDYSKQLLDLQSEDEAERTCIQMYNQVIRGIDLNGKTVLEVGCGRGGGAEYLTKYKHPKSYLAADISPKVILFCNEYYKIPELSFCVANAEMLPFPDNTFDFVVNVESSRCYNNMNAFLNHVVRVLCTGGYFCFTDMRYNSDLPLLRNQFVNAGLEILEERDILPNVVAALEIDNERRKNLIVNKLPGFLESTGNEFAGIVGSKRYEL</sequence>
<feature type="non-terminal residue" evidence="2">
    <location>
        <position position="256"/>
    </location>
</feature>
<accession>A0A382ZKK1</accession>
<gene>
    <name evidence="2" type="ORF">METZ01_LOCUS448674</name>
</gene>
<evidence type="ECO:0000259" key="1">
    <source>
        <dbReference type="Pfam" id="PF08241"/>
    </source>
</evidence>
<dbReference type="Pfam" id="PF08241">
    <property type="entry name" value="Methyltransf_11"/>
    <property type="match status" value="1"/>
</dbReference>
<dbReference type="CDD" id="cd02440">
    <property type="entry name" value="AdoMet_MTases"/>
    <property type="match status" value="1"/>
</dbReference>
<name>A0A382ZKK1_9ZZZZ</name>
<evidence type="ECO:0000313" key="2">
    <source>
        <dbReference type="EMBL" id="SVD95820.1"/>
    </source>
</evidence>
<dbReference type="SUPFAM" id="SSF53335">
    <property type="entry name" value="S-adenosyl-L-methionine-dependent methyltransferases"/>
    <property type="match status" value="1"/>
</dbReference>
<reference evidence="2" key="1">
    <citation type="submission" date="2018-05" db="EMBL/GenBank/DDBJ databases">
        <authorList>
            <person name="Lanie J.A."/>
            <person name="Ng W.-L."/>
            <person name="Kazmierczak K.M."/>
            <person name="Andrzejewski T.M."/>
            <person name="Davidsen T.M."/>
            <person name="Wayne K.J."/>
            <person name="Tettelin H."/>
            <person name="Glass J.I."/>
            <person name="Rusch D."/>
            <person name="Podicherti R."/>
            <person name="Tsui H.-C.T."/>
            <person name="Winkler M.E."/>
        </authorList>
    </citation>
    <scope>NUCLEOTIDE SEQUENCE</scope>
</reference>
<feature type="domain" description="Methyltransferase type 11" evidence="1">
    <location>
        <begin position="87"/>
        <end position="182"/>
    </location>
</feature>
<proteinExistence type="predicted"/>